<reference evidence="5" key="1">
    <citation type="journal article" date="2023" name="Mar. Drugs">
        <title>Gemmata algarum, a Novel Planctomycete Isolated from an Algal Mat, Displays Antimicrobial Activity.</title>
        <authorList>
            <person name="Kumar G."/>
            <person name="Kallscheuer N."/>
            <person name="Kashif M."/>
            <person name="Ahamad S."/>
            <person name="Jagadeeshwari U."/>
            <person name="Pannikurungottu S."/>
            <person name="Haufschild T."/>
            <person name="Kabuu M."/>
            <person name="Sasikala C."/>
            <person name="Jogler C."/>
            <person name="Ramana C."/>
        </authorList>
    </citation>
    <scope>NUCLEOTIDE SEQUENCE [LARGE SCALE GENOMIC DNA]</scope>
    <source>
        <strain evidence="5">JC673</strain>
    </source>
</reference>
<gene>
    <name evidence="4" type="ORF">R5W23_004196</name>
</gene>
<organism evidence="4 5">
    <name type="scientific">Gemmata algarum</name>
    <dbReference type="NCBI Taxonomy" id="2975278"/>
    <lineage>
        <taxon>Bacteria</taxon>
        <taxon>Pseudomonadati</taxon>
        <taxon>Planctomycetota</taxon>
        <taxon>Planctomycetia</taxon>
        <taxon>Gemmatales</taxon>
        <taxon>Gemmataceae</taxon>
        <taxon>Gemmata</taxon>
    </lineage>
</organism>
<accession>A0ABU5F6F8</accession>
<name>A0ABU5F6F8_9BACT</name>
<evidence type="ECO:0000313" key="4">
    <source>
        <dbReference type="EMBL" id="MDY3562718.1"/>
    </source>
</evidence>
<keyword evidence="2" id="KW-0677">Repeat</keyword>
<feature type="repeat" description="WD" evidence="3">
    <location>
        <begin position="85"/>
        <end position="126"/>
    </location>
</feature>
<evidence type="ECO:0000256" key="2">
    <source>
        <dbReference type="ARBA" id="ARBA00022737"/>
    </source>
</evidence>
<dbReference type="PROSITE" id="PS50294">
    <property type="entry name" value="WD_REPEATS_REGION"/>
    <property type="match status" value="1"/>
</dbReference>
<dbReference type="RefSeq" id="WP_320689010.1">
    <property type="nucleotide sequence ID" value="NZ_JAXBLV010000222.1"/>
</dbReference>
<dbReference type="PROSITE" id="PS50082">
    <property type="entry name" value="WD_REPEATS_2"/>
    <property type="match status" value="1"/>
</dbReference>
<proteinExistence type="predicted"/>
<dbReference type="Gene3D" id="2.130.10.10">
    <property type="entry name" value="YVTN repeat-like/Quinoprotein amine dehydrogenase"/>
    <property type="match status" value="1"/>
</dbReference>
<dbReference type="InterPro" id="IPR019775">
    <property type="entry name" value="WD40_repeat_CS"/>
</dbReference>
<dbReference type="InterPro" id="IPR015943">
    <property type="entry name" value="WD40/YVTN_repeat-like_dom_sf"/>
</dbReference>
<evidence type="ECO:0000256" key="1">
    <source>
        <dbReference type="ARBA" id="ARBA00022574"/>
    </source>
</evidence>
<dbReference type="InterPro" id="IPR001680">
    <property type="entry name" value="WD40_rpt"/>
</dbReference>
<dbReference type="Proteomes" id="UP001272242">
    <property type="component" value="Unassembled WGS sequence"/>
</dbReference>
<dbReference type="SMART" id="SM00320">
    <property type="entry name" value="WD40"/>
    <property type="match status" value="1"/>
</dbReference>
<evidence type="ECO:0000313" key="5">
    <source>
        <dbReference type="Proteomes" id="UP001272242"/>
    </source>
</evidence>
<keyword evidence="5" id="KW-1185">Reference proteome</keyword>
<evidence type="ECO:0000256" key="3">
    <source>
        <dbReference type="PROSITE-ProRule" id="PRU00221"/>
    </source>
</evidence>
<keyword evidence="1 3" id="KW-0853">WD repeat</keyword>
<dbReference type="SUPFAM" id="SSF82171">
    <property type="entry name" value="DPP6 N-terminal domain-like"/>
    <property type="match status" value="1"/>
</dbReference>
<dbReference type="EMBL" id="JAXBLV010000222">
    <property type="protein sequence ID" value="MDY3562718.1"/>
    <property type="molecule type" value="Genomic_DNA"/>
</dbReference>
<dbReference type="Pfam" id="PF00400">
    <property type="entry name" value="WD40"/>
    <property type="match status" value="1"/>
</dbReference>
<comment type="caution">
    <text evidence="4">The sequence shown here is derived from an EMBL/GenBank/DDBJ whole genome shotgun (WGS) entry which is preliminary data.</text>
</comment>
<evidence type="ECO:0008006" key="6">
    <source>
        <dbReference type="Google" id="ProtNLM"/>
    </source>
</evidence>
<protein>
    <recommendedName>
        <fullName evidence="6">WD40 repeat domain-containing protein</fullName>
    </recommendedName>
</protein>
<dbReference type="PROSITE" id="PS00678">
    <property type="entry name" value="WD_REPEATS_1"/>
    <property type="match status" value="1"/>
</dbReference>
<sequence length="230" mass="24652">MYEIGPLAAPAVTLLLSRDSQMLATGIGKEVRIITLTDDKEADKFTQPADVLGLSSTLYDAVAESMVRVQVRARCIAGCQKYEGPVGHCEQLFWIALSNDRKWLASASSDKSVKLWDVAAAKAVRDFPNPDLKPMFEGEAAPSRPGGDTRLRFNPGGNHSGDIRAAACGKAYLAVRNVADGTRVFGSPRDLGPIHAMTVMPDGTRIVIGYVGAPRIKFAPGALILKFPAK</sequence>